<comment type="caution">
    <text evidence="2">The sequence shown here is derived from an EMBL/GenBank/DDBJ whole genome shotgun (WGS) entry which is preliminary data.</text>
</comment>
<evidence type="ECO:0000313" key="3">
    <source>
        <dbReference type="Proteomes" id="UP001500630"/>
    </source>
</evidence>
<feature type="region of interest" description="Disordered" evidence="1">
    <location>
        <begin position="144"/>
        <end position="165"/>
    </location>
</feature>
<accession>A0ABP6YNM2</accession>
<gene>
    <name evidence="2" type="ORF">GCM10022419_080670</name>
</gene>
<proteinExistence type="predicted"/>
<keyword evidence="3" id="KW-1185">Reference proteome</keyword>
<evidence type="ECO:0000313" key="2">
    <source>
        <dbReference type="EMBL" id="GAA3586383.1"/>
    </source>
</evidence>
<reference evidence="3" key="1">
    <citation type="journal article" date="2019" name="Int. J. Syst. Evol. Microbiol.">
        <title>The Global Catalogue of Microorganisms (GCM) 10K type strain sequencing project: providing services to taxonomists for standard genome sequencing and annotation.</title>
        <authorList>
            <consortium name="The Broad Institute Genomics Platform"/>
            <consortium name="The Broad Institute Genome Sequencing Center for Infectious Disease"/>
            <person name="Wu L."/>
            <person name="Ma J."/>
        </authorList>
    </citation>
    <scope>NUCLEOTIDE SEQUENCE [LARGE SCALE GENOMIC DNA]</scope>
    <source>
        <strain evidence="3">JCM 17326</strain>
    </source>
</reference>
<dbReference type="RefSeq" id="WP_345570330.1">
    <property type="nucleotide sequence ID" value="NZ_BAABDQ010000023.1"/>
</dbReference>
<protein>
    <submittedName>
        <fullName evidence="2">Uncharacterized protein</fullName>
    </submittedName>
</protein>
<sequence>MNGQRQYILAVIEHATRRVRVLGTTAHPSGSWVIQAIRPERRLLQDLRHDPVLGPAVWTQLIDAGEIKPGSLSERENLLMGAENFLSVLELAGPEGLVGQLKRMGGGDAYEFVEAILTSGHPDVVGLRELRELVAEPLRNTARHPLRLVPTRPPGARGRRKKRKH</sequence>
<organism evidence="2 3">
    <name type="scientific">Nonomuraea rosea</name>
    <dbReference type="NCBI Taxonomy" id="638574"/>
    <lineage>
        <taxon>Bacteria</taxon>
        <taxon>Bacillati</taxon>
        <taxon>Actinomycetota</taxon>
        <taxon>Actinomycetes</taxon>
        <taxon>Streptosporangiales</taxon>
        <taxon>Streptosporangiaceae</taxon>
        <taxon>Nonomuraea</taxon>
    </lineage>
</organism>
<evidence type="ECO:0000256" key="1">
    <source>
        <dbReference type="SAM" id="MobiDB-lite"/>
    </source>
</evidence>
<dbReference type="EMBL" id="BAABDQ010000023">
    <property type="protein sequence ID" value="GAA3586383.1"/>
    <property type="molecule type" value="Genomic_DNA"/>
</dbReference>
<name>A0ABP6YNM2_9ACTN</name>
<dbReference type="Proteomes" id="UP001500630">
    <property type="component" value="Unassembled WGS sequence"/>
</dbReference>